<dbReference type="Gene3D" id="1.10.10.10">
    <property type="entry name" value="Winged helix-like DNA-binding domain superfamily/Winged helix DNA-binding domain"/>
    <property type="match status" value="1"/>
</dbReference>
<keyword evidence="4" id="KW-0804">Transcription</keyword>
<dbReference type="GO" id="GO:0006352">
    <property type="term" value="P:DNA-templated transcription initiation"/>
    <property type="evidence" value="ECO:0007669"/>
    <property type="project" value="InterPro"/>
</dbReference>
<comment type="similarity">
    <text evidence="1">Belongs to the sigma-70 factor family. ECF subfamily.</text>
</comment>
<keyword evidence="2" id="KW-0805">Transcription regulation</keyword>
<dbReference type="InterPro" id="IPR039425">
    <property type="entry name" value="RNA_pol_sigma-70-like"/>
</dbReference>
<dbReference type="InterPro" id="IPR013324">
    <property type="entry name" value="RNA_pol_sigma_r3/r4-like"/>
</dbReference>
<reference evidence="8" key="1">
    <citation type="submission" date="2019-11" db="EMBL/GenBank/DDBJ databases">
        <title>Genomic insights into an expanded diversity of filamentous marine cyanobacteria reveals the extraordinary biosynthetic potential of Moorea and Okeania.</title>
        <authorList>
            <person name="Ferreira Leao T."/>
            <person name="Wang M."/>
            <person name="Moss N."/>
            <person name="Da Silva R."/>
            <person name="Sanders J."/>
            <person name="Nurk S."/>
            <person name="Gurevich A."/>
            <person name="Humphrey G."/>
            <person name="Reher R."/>
            <person name="Zhu Q."/>
            <person name="Belda-Ferre P."/>
            <person name="Glukhov E."/>
            <person name="Rex R."/>
            <person name="Dorrestein P.C."/>
            <person name="Knight R."/>
            <person name="Pevzner P."/>
            <person name="Gerwick W.H."/>
            <person name="Gerwick L."/>
        </authorList>
    </citation>
    <scope>NUCLEOTIDE SEQUENCE</scope>
    <source>
        <strain evidence="8">SIO1C4</strain>
    </source>
</reference>
<organism evidence="8">
    <name type="scientific">Symploca sp. SIO1C4</name>
    <dbReference type="NCBI Taxonomy" id="2607765"/>
    <lineage>
        <taxon>Bacteria</taxon>
        <taxon>Bacillati</taxon>
        <taxon>Cyanobacteriota</taxon>
        <taxon>Cyanophyceae</taxon>
        <taxon>Coleofasciculales</taxon>
        <taxon>Coleofasciculaceae</taxon>
        <taxon>Symploca</taxon>
    </lineage>
</organism>
<protein>
    <recommendedName>
        <fullName evidence="5">RNA polymerase sigma factor SigZ</fullName>
    </recommendedName>
</protein>
<dbReference type="NCBIfam" id="NF007215">
    <property type="entry name" value="PRK09637.1"/>
    <property type="match status" value="1"/>
</dbReference>
<name>A0A6B3NKS1_9CYAN</name>
<feature type="domain" description="RNA polymerase sigma factor 70 region 4 type 2" evidence="7">
    <location>
        <begin position="105"/>
        <end position="154"/>
    </location>
</feature>
<dbReference type="Gene3D" id="1.10.1740.10">
    <property type="match status" value="1"/>
</dbReference>
<evidence type="ECO:0000256" key="1">
    <source>
        <dbReference type="ARBA" id="ARBA00010641"/>
    </source>
</evidence>
<dbReference type="InterPro" id="IPR014304">
    <property type="entry name" value="RNA_pol_sigma-Z"/>
</dbReference>
<dbReference type="NCBIfam" id="TIGR02937">
    <property type="entry name" value="sigma70-ECF"/>
    <property type="match status" value="1"/>
</dbReference>
<dbReference type="SUPFAM" id="SSF88946">
    <property type="entry name" value="Sigma2 domain of RNA polymerase sigma factors"/>
    <property type="match status" value="1"/>
</dbReference>
<dbReference type="CDD" id="cd06171">
    <property type="entry name" value="Sigma70_r4"/>
    <property type="match status" value="1"/>
</dbReference>
<dbReference type="InterPro" id="IPR013325">
    <property type="entry name" value="RNA_pol_sigma_r2"/>
</dbReference>
<dbReference type="SUPFAM" id="SSF88659">
    <property type="entry name" value="Sigma3 and sigma4 domains of RNA polymerase sigma factors"/>
    <property type="match status" value="1"/>
</dbReference>
<evidence type="ECO:0000313" key="8">
    <source>
        <dbReference type="EMBL" id="NER29838.1"/>
    </source>
</evidence>
<dbReference type="AlphaFoldDB" id="A0A6B3NKS1"/>
<sequence>MEFKQLWQEYSNQLRQFLLSRVNNQIDVDDLLQEILIKTYQNLNSIKEQEKLLSWLFQIARNTLIDYYRKSSLDTWRQRIAGEEMLIEGEPQQYEQVRQELTNCIRPFLNQLPPKYREAIEAVDLQGISQKELAIELGLSYSALKSRVQRGRNMLKAMFDQCCHYKLDARGNLIDFEAKSSSCRSC</sequence>
<evidence type="ECO:0000256" key="2">
    <source>
        <dbReference type="ARBA" id="ARBA00023015"/>
    </source>
</evidence>
<evidence type="ECO:0000256" key="5">
    <source>
        <dbReference type="NCBIfam" id="TIGR02959"/>
    </source>
</evidence>
<comment type="caution">
    <text evidence="8">The sequence shown here is derived from an EMBL/GenBank/DDBJ whole genome shotgun (WGS) entry which is preliminary data.</text>
</comment>
<dbReference type="PANTHER" id="PTHR43133">
    <property type="entry name" value="RNA POLYMERASE ECF-TYPE SIGMA FACTO"/>
    <property type="match status" value="1"/>
</dbReference>
<evidence type="ECO:0000259" key="7">
    <source>
        <dbReference type="Pfam" id="PF08281"/>
    </source>
</evidence>
<dbReference type="GO" id="GO:0016987">
    <property type="term" value="F:sigma factor activity"/>
    <property type="evidence" value="ECO:0007669"/>
    <property type="project" value="UniProtKB-KW"/>
</dbReference>
<dbReference type="InterPro" id="IPR014284">
    <property type="entry name" value="RNA_pol_sigma-70_dom"/>
</dbReference>
<dbReference type="InterPro" id="IPR036388">
    <property type="entry name" value="WH-like_DNA-bd_sf"/>
</dbReference>
<dbReference type="InterPro" id="IPR007627">
    <property type="entry name" value="RNA_pol_sigma70_r2"/>
</dbReference>
<keyword evidence="3" id="KW-0731">Sigma factor</keyword>
<dbReference type="NCBIfam" id="TIGR02959">
    <property type="entry name" value="SigZ"/>
    <property type="match status" value="1"/>
</dbReference>
<feature type="domain" description="RNA polymerase sigma-70 region 2" evidence="6">
    <location>
        <begin position="6"/>
        <end position="71"/>
    </location>
</feature>
<dbReference type="Pfam" id="PF08281">
    <property type="entry name" value="Sigma70_r4_2"/>
    <property type="match status" value="1"/>
</dbReference>
<proteinExistence type="inferred from homology"/>
<evidence type="ECO:0000256" key="4">
    <source>
        <dbReference type="ARBA" id="ARBA00023163"/>
    </source>
</evidence>
<dbReference type="GO" id="GO:0003677">
    <property type="term" value="F:DNA binding"/>
    <property type="evidence" value="ECO:0007669"/>
    <property type="project" value="InterPro"/>
</dbReference>
<dbReference type="EMBL" id="JAAHFQ010000439">
    <property type="protein sequence ID" value="NER29838.1"/>
    <property type="molecule type" value="Genomic_DNA"/>
</dbReference>
<dbReference type="Pfam" id="PF04542">
    <property type="entry name" value="Sigma70_r2"/>
    <property type="match status" value="1"/>
</dbReference>
<accession>A0A6B3NKS1</accession>
<dbReference type="InterPro" id="IPR013249">
    <property type="entry name" value="RNA_pol_sigma70_r4_t2"/>
</dbReference>
<evidence type="ECO:0000259" key="6">
    <source>
        <dbReference type="Pfam" id="PF04542"/>
    </source>
</evidence>
<evidence type="ECO:0000256" key="3">
    <source>
        <dbReference type="ARBA" id="ARBA00023082"/>
    </source>
</evidence>
<dbReference type="PANTHER" id="PTHR43133:SF62">
    <property type="entry name" value="RNA POLYMERASE SIGMA FACTOR SIGZ"/>
    <property type="match status" value="1"/>
</dbReference>
<gene>
    <name evidence="8" type="primary">sigZ</name>
    <name evidence="8" type="ORF">F6J89_20015</name>
</gene>